<protein>
    <submittedName>
        <fullName evidence="1">Uncharacterized protein</fullName>
    </submittedName>
</protein>
<organism evidence="1 2">
    <name type="scientific">Haladaptatus litoreus</name>
    <dbReference type="NCBI Taxonomy" id="553468"/>
    <lineage>
        <taxon>Archaea</taxon>
        <taxon>Methanobacteriati</taxon>
        <taxon>Methanobacteriota</taxon>
        <taxon>Stenosarchaea group</taxon>
        <taxon>Halobacteria</taxon>
        <taxon>Halobacteriales</taxon>
        <taxon>Haladaptataceae</taxon>
        <taxon>Haladaptatus</taxon>
    </lineage>
</organism>
<dbReference type="RefSeq" id="WP_076433069.1">
    <property type="nucleotide sequence ID" value="NZ_FTNO01000007.1"/>
</dbReference>
<dbReference type="OrthoDB" id="256940at2157"/>
<gene>
    <name evidence="1" type="ORF">SAMN05421858_4685</name>
</gene>
<evidence type="ECO:0000313" key="1">
    <source>
        <dbReference type="EMBL" id="SIR93765.1"/>
    </source>
</evidence>
<dbReference type="EMBL" id="FTNO01000007">
    <property type="protein sequence ID" value="SIR93765.1"/>
    <property type="molecule type" value="Genomic_DNA"/>
</dbReference>
<accession>A0A1N7F0N6</accession>
<sequence length="78" mass="8925">MISNRRSPLTPLAQESLETLASALPSDGELTYEQAYATLKDREELAQPAAEDIIERLYMRGHIYEVEGKIRLTDYRPE</sequence>
<reference evidence="2" key="1">
    <citation type="submission" date="2017-01" db="EMBL/GenBank/DDBJ databases">
        <authorList>
            <person name="Varghese N."/>
            <person name="Submissions S."/>
        </authorList>
    </citation>
    <scope>NUCLEOTIDE SEQUENCE [LARGE SCALE GENOMIC DNA]</scope>
    <source>
        <strain evidence="2">CGMCC 1.7737</strain>
    </source>
</reference>
<dbReference type="AlphaFoldDB" id="A0A1N7F0N6"/>
<proteinExistence type="predicted"/>
<keyword evidence="2" id="KW-1185">Reference proteome</keyword>
<evidence type="ECO:0000313" key="2">
    <source>
        <dbReference type="Proteomes" id="UP000186914"/>
    </source>
</evidence>
<dbReference type="Proteomes" id="UP000186914">
    <property type="component" value="Unassembled WGS sequence"/>
</dbReference>
<name>A0A1N7F0N6_9EURY</name>